<evidence type="ECO:0000256" key="3">
    <source>
        <dbReference type="ARBA" id="ARBA00022692"/>
    </source>
</evidence>
<reference evidence="9" key="2">
    <citation type="journal article" date="2021" name="PeerJ">
        <title>Extensive microbial diversity within the chicken gut microbiome revealed by metagenomics and culture.</title>
        <authorList>
            <person name="Gilroy R."/>
            <person name="Ravi A."/>
            <person name="Getino M."/>
            <person name="Pursley I."/>
            <person name="Horton D.L."/>
            <person name="Alikhan N.F."/>
            <person name="Baker D."/>
            <person name="Gharbi K."/>
            <person name="Hall N."/>
            <person name="Watson M."/>
            <person name="Adriaenssens E.M."/>
            <person name="Foster-Nyarko E."/>
            <person name="Jarju S."/>
            <person name="Secka A."/>
            <person name="Antonio M."/>
            <person name="Oren A."/>
            <person name="Chaudhuri R.R."/>
            <person name="La Ragione R."/>
            <person name="Hildebrand F."/>
            <person name="Pallen M.J."/>
        </authorList>
    </citation>
    <scope>NUCLEOTIDE SEQUENCE</scope>
    <source>
        <strain evidence="9">ChiHjej13B12-12457</strain>
    </source>
</reference>
<dbReference type="PANTHER" id="PTHR32322">
    <property type="entry name" value="INNER MEMBRANE TRANSPORTER"/>
    <property type="match status" value="1"/>
</dbReference>
<accession>A0A9D1E065</accession>
<comment type="similarity">
    <text evidence="2">Belongs to the EamA transporter family.</text>
</comment>
<proteinExistence type="inferred from homology"/>
<feature type="compositionally biased region" description="Basic and acidic residues" evidence="6">
    <location>
        <begin position="155"/>
        <end position="166"/>
    </location>
</feature>
<sequence>MSQHFGEIISLIVAVSWTLTALSFEYASKKVGSLSLNIIRLIMAMVMLGIFLLAVTGSPFPVNAGGAAWLWLALSGLVGYVFGDFCLFNSYVVIGSRLGQLFMTLAPPTAAIAGYFFLGQKMSLTAIAGMLVCVAGIGISILGRTDSENTGQEDTTDKTYHADHESSKRRHGHALGHYRKPHGLHHHHRIGINLPLKGVLFGIGAGIGQGVGLVLSKIGMNHYMEAAPPVTDLDNLVIPFASTQIRAVAGLAGFLVIMFLQKKGRSLLASFKDVKSMGAAATGTFFGPFLGVSLSLLAVNYTEAGIASTIMALTPILIILPSKLIYKEKVTARQVIGAVISVTGASLFFI</sequence>
<gene>
    <name evidence="9" type="ORF">IAC94_01665</name>
</gene>
<comment type="subcellular location">
    <subcellularLocation>
        <location evidence="1">Membrane</location>
        <topology evidence="1">Multi-pass membrane protein</topology>
    </subcellularLocation>
</comment>
<dbReference type="Proteomes" id="UP000886744">
    <property type="component" value="Unassembled WGS sequence"/>
</dbReference>
<feature type="transmembrane region" description="Helical" evidence="7">
    <location>
        <begin position="6"/>
        <end position="26"/>
    </location>
</feature>
<evidence type="ECO:0000256" key="1">
    <source>
        <dbReference type="ARBA" id="ARBA00004141"/>
    </source>
</evidence>
<dbReference type="EMBL" id="DVHI01000025">
    <property type="protein sequence ID" value="HIR62217.1"/>
    <property type="molecule type" value="Genomic_DNA"/>
</dbReference>
<evidence type="ECO:0000256" key="6">
    <source>
        <dbReference type="SAM" id="MobiDB-lite"/>
    </source>
</evidence>
<feature type="transmembrane region" description="Helical" evidence="7">
    <location>
        <begin position="68"/>
        <end position="94"/>
    </location>
</feature>
<evidence type="ECO:0000256" key="2">
    <source>
        <dbReference type="ARBA" id="ARBA00007362"/>
    </source>
</evidence>
<evidence type="ECO:0000259" key="8">
    <source>
        <dbReference type="Pfam" id="PF00892"/>
    </source>
</evidence>
<feature type="transmembrane region" description="Helical" evidence="7">
    <location>
        <begin position="236"/>
        <end position="260"/>
    </location>
</feature>
<dbReference type="InterPro" id="IPR037185">
    <property type="entry name" value="EmrE-like"/>
</dbReference>
<dbReference type="Gene3D" id="1.10.3730.20">
    <property type="match status" value="1"/>
</dbReference>
<dbReference type="GO" id="GO:0016020">
    <property type="term" value="C:membrane"/>
    <property type="evidence" value="ECO:0007669"/>
    <property type="project" value="UniProtKB-SubCell"/>
</dbReference>
<dbReference type="Pfam" id="PF00892">
    <property type="entry name" value="EamA"/>
    <property type="match status" value="2"/>
</dbReference>
<feature type="domain" description="EamA" evidence="8">
    <location>
        <begin position="5"/>
        <end position="140"/>
    </location>
</feature>
<evidence type="ECO:0000313" key="9">
    <source>
        <dbReference type="EMBL" id="HIR62217.1"/>
    </source>
</evidence>
<protein>
    <submittedName>
        <fullName evidence="9">DMT family transporter</fullName>
    </submittedName>
</protein>
<keyword evidence="4 7" id="KW-1133">Transmembrane helix</keyword>
<evidence type="ECO:0000256" key="5">
    <source>
        <dbReference type="ARBA" id="ARBA00023136"/>
    </source>
</evidence>
<feature type="transmembrane region" description="Helical" evidence="7">
    <location>
        <begin position="38"/>
        <end position="56"/>
    </location>
</feature>
<evidence type="ECO:0000256" key="7">
    <source>
        <dbReference type="SAM" id="Phobius"/>
    </source>
</evidence>
<keyword evidence="3 7" id="KW-0812">Transmembrane</keyword>
<feature type="transmembrane region" description="Helical" evidence="7">
    <location>
        <begin position="280"/>
        <end position="299"/>
    </location>
</feature>
<comment type="caution">
    <text evidence="9">The sequence shown here is derived from an EMBL/GenBank/DDBJ whole genome shotgun (WGS) entry which is preliminary data.</text>
</comment>
<organism evidence="9 10">
    <name type="scientific">Candidatus Coprenecus avistercoris</name>
    <dbReference type="NCBI Taxonomy" id="2840730"/>
    <lineage>
        <taxon>Bacteria</taxon>
        <taxon>Pseudomonadati</taxon>
        <taxon>Bacteroidota</taxon>
        <taxon>Bacteroidia</taxon>
        <taxon>Bacteroidales</taxon>
        <taxon>Rikenellaceae</taxon>
        <taxon>Rikenellaceae incertae sedis</taxon>
        <taxon>Candidatus Coprenecus</taxon>
    </lineage>
</organism>
<feature type="region of interest" description="Disordered" evidence="6">
    <location>
        <begin position="148"/>
        <end position="174"/>
    </location>
</feature>
<dbReference type="InterPro" id="IPR050638">
    <property type="entry name" value="AA-Vitamin_Transporters"/>
</dbReference>
<feature type="transmembrane region" description="Helical" evidence="7">
    <location>
        <begin position="101"/>
        <end position="118"/>
    </location>
</feature>
<feature type="transmembrane region" description="Helical" evidence="7">
    <location>
        <begin position="305"/>
        <end position="326"/>
    </location>
</feature>
<keyword evidence="5 7" id="KW-0472">Membrane</keyword>
<evidence type="ECO:0000313" key="10">
    <source>
        <dbReference type="Proteomes" id="UP000886744"/>
    </source>
</evidence>
<dbReference type="InterPro" id="IPR000620">
    <property type="entry name" value="EamA_dom"/>
</dbReference>
<reference evidence="9" key="1">
    <citation type="submission" date="2020-10" db="EMBL/GenBank/DDBJ databases">
        <authorList>
            <person name="Gilroy R."/>
        </authorList>
    </citation>
    <scope>NUCLEOTIDE SEQUENCE</scope>
    <source>
        <strain evidence="9">ChiHjej13B12-12457</strain>
    </source>
</reference>
<feature type="transmembrane region" description="Helical" evidence="7">
    <location>
        <begin position="124"/>
        <end position="143"/>
    </location>
</feature>
<feature type="transmembrane region" description="Helical" evidence="7">
    <location>
        <begin position="198"/>
        <end position="216"/>
    </location>
</feature>
<evidence type="ECO:0000256" key="4">
    <source>
        <dbReference type="ARBA" id="ARBA00022989"/>
    </source>
</evidence>
<name>A0A9D1E065_9BACT</name>
<dbReference type="AlphaFoldDB" id="A0A9D1E065"/>
<dbReference type="PANTHER" id="PTHR32322:SF2">
    <property type="entry name" value="EAMA DOMAIN-CONTAINING PROTEIN"/>
    <property type="match status" value="1"/>
</dbReference>
<dbReference type="SUPFAM" id="SSF103481">
    <property type="entry name" value="Multidrug resistance efflux transporter EmrE"/>
    <property type="match status" value="2"/>
</dbReference>
<feature type="domain" description="EamA" evidence="8">
    <location>
        <begin position="197"/>
        <end position="349"/>
    </location>
</feature>